<feature type="domain" description="SBNO alpha/beta" evidence="7">
    <location>
        <begin position="970"/>
        <end position="1089"/>
    </location>
</feature>
<dbReference type="InterPro" id="IPR057332">
    <property type="entry name" value="SBNO_a/b_dom"/>
</dbReference>
<dbReference type="Pfam" id="PF25373">
    <property type="entry name" value="SBNO"/>
    <property type="match status" value="1"/>
</dbReference>
<evidence type="ECO:0000259" key="6">
    <source>
        <dbReference type="Pfam" id="PF13872"/>
    </source>
</evidence>
<dbReference type="InterPro" id="IPR026741">
    <property type="entry name" value="SNO"/>
</dbReference>
<evidence type="ECO:0000256" key="1">
    <source>
        <dbReference type="ARBA" id="ARBA00006992"/>
    </source>
</evidence>
<feature type="non-terminal residue" evidence="8">
    <location>
        <position position="1321"/>
    </location>
</feature>
<feature type="region of interest" description="Disordered" evidence="4">
    <location>
        <begin position="1181"/>
        <end position="1215"/>
    </location>
</feature>
<protein>
    <submittedName>
        <fullName evidence="8">Protein strawberry notch like 1</fullName>
    </submittedName>
</protein>
<evidence type="ECO:0000313" key="8">
    <source>
        <dbReference type="EMBL" id="KAJ6650177.1"/>
    </source>
</evidence>
<dbReference type="InterPro" id="IPR026937">
    <property type="entry name" value="SBNO_Helicase_C_dom"/>
</dbReference>
<dbReference type="GO" id="GO:0031490">
    <property type="term" value="F:chromatin DNA binding"/>
    <property type="evidence" value="ECO:0007669"/>
    <property type="project" value="TreeGrafter"/>
</dbReference>
<feature type="domain" description="Strawberry notch AAA" evidence="6">
    <location>
        <begin position="49"/>
        <end position="358"/>
    </location>
</feature>
<dbReference type="Proteomes" id="UP001151699">
    <property type="component" value="Chromosome A"/>
</dbReference>
<comment type="caution">
    <text evidence="8">The sequence shown here is derived from an EMBL/GenBank/DDBJ whole genome shotgun (WGS) entry which is preliminary data.</text>
</comment>
<evidence type="ECO:0000313" key="9">
    <source>
        <dbReference type="Proteomes" id="UP001151699"/>
    </source>
</evidence>
<evidence type="ECO:0000256" key="2">
    <source>
        <dbReference type="ARBA" id="ARBA00023015"/>
    </source>
</evidence>
<name>A0A9Q0NH36_9DIPT</name>
<dbReference type="InterPro" id="IPR027417">
    <property type="entry name" value="P-loop_NTPase"/>
</dbReference>
<dbReference type="Pfam" id="PF13872">
    <property type="entry name" value="AAA_34"/>
    <property type="match status" value="1"/>
</dbReference>
<dbReference type="InterPro" id="IPR039187">
    <property type="entry name" value="SNO_AAA"/>
</dbReference>
<organism evidence="8 9">
    <name type="scientific">Pseudolycoriella hygida</name>
    <dbReference type="NCBI Taxonomy" id="35572"/>
    <lineage>
        <taxon>Eukaryota</taxon>
        <taxon>Metazoa</taxon>
        <taxon>Ecdysozoa</taxon>
        <taxon>Arthropoda</taxon>
        <taxon>Hexapoda</taxon>
        <taxon>Insecta</taxon>
        <taxon>Pterygota</taxon>
        <taxon>Neoptera</taxon>
        <taxon>Endopterygota</taxon>
        <taxon>Diptera</taxon>
        <taxon>Nematocera</taxon>
        <taxon>Sciaroidea</taxon>
        <taxon>Sciaridae</taxon>
        <taxon>Pseudolycoriella</taxon>
    </lineage>
</organism>
<dbReference type="Pfam" id="PF13871">
    <property type="entry name" value="Helicase_C_4"/>
    <property type="match status" value="1"/>
</dbReference>
<keyword evidence="2" id="KW-0805">Transcription regulation</keyword>
<gene>
    <name evidence="8" type="primary">SBNO1</name>
    <name evidence="8" type="ORF">Bhyg_05422</name>
</gene>
<dbReference type="Gene3D" id="3.40.50.300">
    <property type="entry name" value="P-loop containing nucleotide triphosphate hydrolases"/>
    <property type="match status" value="1"/>
</dbReference>
<keyword evidence="9" id="KW-1185">Reference proteome</keyword>
<feature type="region of interest" description="Disordered" evidence="4">
    <location>
        <begin position="474"/>
        <end position="497"/>
    </location>
</feature>
<dbReference type="OrthoDB" id="421838at2759"/>
<feature type="compositionally biased region" description="Basic residues" evidence="4">
    <location>
        <begin position="553"/>
        <end position="565"/>
    </location>
</feature>
<feature type="domain" description="Strawberry notch helicase C" evidence="5">
    <location>
        <begin position="682"/>
        <end position="933"/>
    </location>
</feature>
<evidence type="ECO:0000256" key="4">
    <source>
        <dbReference type="SAM" id="MobiDB-lite"/>
    </source>
</evidence>
<dbReference type="GO" id="GO:0042393">
    <property type="term" value="F:histone binding"/>
    <property type="evidence" value="ECO:0007669"/>
    <property type="project" value="TreeGrafter"/>
</dbReference>
<keyword evidence="3" id="KW-0804">Transcription</keyword>
<reference evidence="8" key="1">
    <citation type="submission" date="2022-07" db="EMBL/GenBank/DDBJ databases">
        <authorList>
            <person name="Trinca V."/>
            <person name="Uliana J.V.C."/>
            <person name="Torres T.T."/>
            <person name="Ward R.J."/>
            <person name="Monesi N."/>
        </authorList>
    </citation>
    <scope>NUCLEOTIDE SEQUENCE</scope>
    <source>
        <strain evidence="8">HSMRA1968</strain>
        <tissue evidence="8">Whole embryos</tissue>
    </source>
</reference>
<feature type="region of interest" description="Disordered" evidence="4">
    <location>
        <begin position="545"/>
        <end position="565"/>
    </location>
</feature>
<dbReference type="FunFam" id="3.40.50.300:FF:000342">
    <property type="entry name" value="Protein strawberry notch homolog 2"/>
    <property type="match status" value="1"/>
</dbReference>
<sequence>SLERRLKALKDGETVDEASLQNIVAEVEEDPETGRWHDYWPAKLKIGKKHPDPVVCTASLASVESADIEYTFKIPEKIIDAGWLSALQLEAISYAAQAHERHLSDENRSRVGFLIGDGAGVGKGRTIAGIIYENYLHNRHKAVWISFSNDLKYDAERDFLDIGANIAVHALSKIPYNSRVSSAANGNITSGVLFCTYASLIAKSSTHSKCKLNTRMAQIIDWCGRDFNGCIVFDECHKAKNLVPAKSDKGTLTGTAIVELQKALSNARIVYSSATGATEPRNMAYMVRLGLWGDGTAFRNFHAFKKSVEKRGVSAMEIVAMDMKLRGMYVARQLSFQGVTFKVEKVFLTDEFIRTYNECVVLWILALKSFEQATYLMNVESKTKKLIFGQFWGAHQRFFKYMAIAAKVDHAVKITEATVRSGKAVFVTLVERQFPALNRTEKKFEETVEKSGTSRKRKRVTNILAKRSIKLNAKRRRIESSSDEDSQSKTIDSDDEYKPYPFAKNKVKKGIKKEEATEESDFYSEEDIEFLEYLDDSDFTIYTEDSDSDCGNKSKKKKKDSKNRMSKIQERLMKQHETANNKTSKNSVKSDVLRKEIIEGVRDMKDDLLKKIEQIGNRLPKNTLDDLINKLGGSKKVAEMTGRKGRVAGLEDGTVQFETRGEEGISLEMLNMKEKERFMNGDKGRVAGLEDGTVQFETRGEEGISLEMLNMKEKERFMNGDKLIAIISEAASSGISLQSDRRVKNQRRRLHITLELPWAADAAIQQFGRTHRSNQKNAPEYMFLISDLAGEQRFVATVARRLESLGALTHADRRAAQTRDLSQFNIDNKYGRKALSSTIRAIRKLENPMIPPPQEYDGDFFADAHKALLDVGLDLHAVADEGRKSDNIVRFLNRCLGVPVQLQNLLFKYFSDTLSATITVARRMSTFEVGIMDIGRPENINRISTKRFFHQHATGVAPVEIHTVRVDRGISWDEAFEKSKTLTKEHEGFYIYRDSRANKRKAILAARLTDDLTLPSALIMFAVHRPNTGLSMRNESLAHISRTYYKTTPEKAKQPWTYQYNVSSKECGHAFFSGRCATSRLMECYYGKRILTHVVLSGSLLGVWDRIERHLRGGENGLGQFVRMQVCLLRANDGQGSTTGILIPLMCVSELSDELAADAERVEDVYLSNDAQPQTFIKEVDLQNKKEEKVDPESMKEENKPEGAKEEHDGGSMKEEYEAKNVKEEIDLEITKEQICPERPRGEYDAGSMKVEYEPEDVKEEFEPEIVNKEEIDPEVVNKEIGSDSAIQEVVLEIKRNTVESTSKINLKKLFNWIVICREIV</sequence>
<evidence type="ECO:0000259" key="5">
    <source>
        <dbReference type="Pfam" id="PF13871"/>
    </source>
</evidence>
<proteinExistence type="inferred from homology"/>
<dbReference type="PANTHER" id="PTHR12706:SF30">
    <property type="entry name" value="PROTEIN STRAWBERRY NOTCH-RELATED"/>
    <property type="match status" value="1"/>
</dbReference>
<accession>A0A9Q0NH36</accession>
<evidence type="ECO:0000256" key="3">
    <source>
        <dbReference type="ARBA" id="ARBA00023163"/>
    </source>
</evidence>
<dbReference type="GO" id="GO:0005634">
    <property type="term" value="C:nucleus"/>
    <property type="evidence" value="ECO:0007669"/>
    <property type="project" value="TreeGrafter"/>
</dbReference>
<comment type="similarity">
    <text evidence="1">Belongs to the SBNO family.</text>
</comment>
<dbReference type="SUPFAM" id="SSF52540">
    <property type="entry name" value="P-loop containing nucleoside triphosphate hydrolases"/>
    <property type="match status" value="2"/>
</dbReference>
<dbReference type="EMBL" id="WJQU01000001">
    <property type="protein sequence ID" value="KAJ6650177.1"/>
    <property type="molecule type" value="Genomic_DNA"/>
</dbReference>
<dbReference type="PANTHER" id="PTHR12706">
    <property type="entry name" value="STRAWBERRY NOTCH-RELATED"/>
    <property type="match status" value="1"/>
</dbReference>
<evidence type="ECO:0000259" key="7">
    <source>
        <dbReference type="Pfam" id="PF25373"/>
    </source>
</evidence>
<dbReference type="GO" id="GO:0006355">
    <property type="term" value="P:regulation of DNA-templated transcription"/>
    <property type="evidence" value="ECO:0007669"/>
    <property type="project" value="InterPro"/>
</dbReference>